<evidence type="ECO:0000256" key="1">
    <source>
        <dbReference type="ARBA" id="ARBA00004141"/>
    </source>
</evidence>
<evidence type="ECO:0000256" key="4">
    <source>
        <dbReference type="ARBA" id="ARBA00022538"/>
    </source>
</evidence>
<evidence type="ECO:0000256" key="6">
    <source>
        <dbReference type="ARBA" id="ARBA00022958"/>
    </source>
</evidence>
<dbReference type="eggNOG" id="ENOG502QPSA">
    <property type="taxonomic scope" value="Eukaryota"/>
</dbReference>
<dbReference type="AlphaFoldDB" id="W1P706"/>
<feature type="domain" description="K+ potassium transporter C-terminal" evidence="12">
    <location>
        <begin position="248"/>
        <end position="321"/>
    </location>
</feature>
<feature type="transmembrane region" description="Helical" evidence="10">
    <location>
        <begin position="192"/>
        <end position="210"/>
    </location>
</feature>
<dbReference type="Proteomes" id="UP000017836">
    <property type="component" value="Unassembled WGS sequence"/>
</dbReference>
<keyword evidence="8" id="KW-0406">Ion transport</keyword>
<feature type="transmembrane region" description="Helical" evidence="10">
    <location>
        <begin position="42"/>
        <end position="61"/>
    </location>
</feature>
<keyword evidence="6" id="KW-0630">Potassium</keyword>
<keyword evidence="4" id="KW-0633">Potassium transport</keyword>
<dbReference type="PANTHER" id="PTHR30540">
    <property type="entry name" value="OSMOTIC STRESS POTASSIUM TRANSPORTER"/>
    <property type="match status" value="1"/>
</dbReference>
<name>W1P706_AMBTC</name>
<evidence type="ECO:0000313" key="14">
    <source>
        <dbReference type="Proteomes" id="UP000017836"/>
    </source>
</evidence>
<evidence type="ECO:0000259" key="12">
    <source>
        <dbReference type="Pfam" id="PF22776"/>
    </source>
</evidence>
<feature type="transmembrane region" description="Helical" evidence="10">
    <location>
        <begin position="166"/>
        <end position="186"/>
    </location>
</feature>
<dbReference type="InterPro" id="IPR053952">
    <property type="entry name" value="K_trans_C"/>
</dbReference>
<reference evidence="14" key="1">
    <citation type="journal article" date="2013" name="Science">
        <title>The Amborella genome and the evolution of flowering plants.</title>
        <authorList>
            <consortium name="Amborella Genome Project"/>
        </authorList>
    </citation>
    <scope>NUCLEOTIDE SEQUENCE [LARGE SCALE GENOMIC DNA]</scope>
</reference>
<comment type="similarity">
    <text evidence="2">Belongs to the HAK/KUP transporter (TC 2.A.72.3) family.</text>
</comment>
<evidence type="ECO:0000256" key="5">
    <source>
        <dbReference type="ARBA" id="ARBA00022692"/>
    </source>
</evidence>
<dbReference type="InterPro" id="IPR053951">
    <property type="entry name" value="K_trans_N"/>
</dbReference>
<dbReference type="STRING" id="13333.W1P706"/>
<evidence type="ECO:0000256" key="7">
    <source>
        <dbReference type="ARBA" id="ARBA00022989"/>
    </source>
</evidence>
<dbReference type="Pfam" id="PF02705">
    <property type="entry name" value="K_trans"/>
    <property type="match status" value="2"/>
</dbReference>
<feature type="domain" description="K+ potassium transporter integral membrane" evidence="11">
    <location>
        <begin position="2"/>
        <end position="79"/>
    </location>
</feature>
<gene>
    <name evidence="13" type="ORF">AMTR_s00003p00267650</name>
</gene>
<proteinExistence type="inferred from homology"/>
<dbReference type="GO" id="GO:0015079">
    <property type="term" value="F:potassium ion transmembrane transporter activity"/>
    <property type="evidence" value="ECO:0000318"/>
    <property type="project" value="GO_Central"/>
</dbReference>
<evidence type="ECO:0000256" key="10">
    <source>
        <dbReference type="SAM" id="Phobius"/>
    </source>
</evidence>
<keyword evidence="7 10" id="KW-1133">Transmembrane helix</keyword>
<organism evidence="13 14">
    <name type="scientific">Amborella trichopoda</name>
    <dbReference type="NCBI Taxonomy" id="13333"/>
    <lineage>
        <taxon>Eukaryota</taxon>
        <taxon>Viridiplantae</taxon>
        <taxon>Streptophyta</taxon>
        <taxon>Embryophyta</taxon>
        <taxon>Tracheophyta</taxon>
        <taxon>Spermatophyta</taxon>
        <taxon>Magnoliopsida</taxon>
        <taxon>Amborellales</taxon>
        <taxon>Amborellaceae</taxon>
        <taxon>Amborella</taxon>
    </lineage>
</organism>
<feature type="transmembrane region" description="Helical" evidence="10">
    <location>
        <begin position="112"/>
        <end position="130"/>
    </location>
</feature>
<feature type="transmembrane region" description="Helical" evidence="10">
    <location>
        <begin position="12"/>
        <end position="36"/>
    </location>
</feature>
<evidence type="ECO:0000256" key="8">
    <source>
        <dbReference type="ARBA" id="ARBA00023065"/>
    </source>
</evidence>
<evidence type="ECO:0008006" key="15">
    <source>
        <dbReference type="Google" id="ProtNLM"/>
    </source>
</evidence>
<comment type="subcellular location">
    <subcellularLocation>
        <location evidence="1">Membrane</location>
        <topology evidence="1">Multi-pass membrane protein</topology>
    </subcellularLocation>
</comment>
<evidence type="ECO:0000313" key="13">
    <source>
        <dbReference type="EMBL" id="ERN03469.1"/>
    </source>
</evidence>
<evidence type="ECO:0000256" key="9">
    <source>
        <dbReference type="ARBA" id="ARBA00023136"/>
    </source>
</evidence>
<keyword evidence="14" id="KW-1185">Reference proteome</keyword>
<evidence type="ECO:0000259" key="11">
    <source>
        <dbReference type="Pfam" id="PF02705"/>
    </source>
</evidence>
<evidence type="ECO:0000256" key="2">
    <source>
        <dbReference type="ARBA" id="ARBA00008440"/>
    </source>
</evidence>
<dbReference type="GO" id="GO:0006813">
    <property type="term" value="P:potassium ion transport"/>
    <property type="evidence" value="ECO:0000318"/>
    <property type="project" value="GO_Central"/>
</dbReference>
<sequence>MTAVMLVVWDTTIILISIFFLIFISIEGIYLISLLIKVSQSGWVSFVVSAFFFIIILLWTYGRSKKHEYEVERKLSLVDLQQLASNTDVSYVPDNILYTSSKHEEQVYSPDVKYFLIVFSILIVVGFKGGGEIGNAYGVGVIWVMLITTCFMTAVMLVVWDTDIMLIGIFFLLFISNEGIDLTSLLNKMSQGGWVSFVVSALFLIIILLWPYRRSKKYEYEVERKLSLVDLQQLTSNLNVSCILGVRFFCTDLINGIPPIIRHYIQNVGSLHQIMVVVTVRILSITSAVSEERFLIGKLGPNGVYRCLVHYGYMEHPSMEDDEYVATVIEKLKELAESNEELQLLETGKIEEWPL</sequence>
<dbReference type="HOGENOM" id="CLU_781553_0_0_1"/>
<evidence type="ECO:0000256" key="3">
    <source>
        <dbReference type="ARBA" id="ARBA00022448"/>
    </source>
</evidence>
<feature type="transmembrane region" description="Helical" evidence="10">
    <location>
        <begin position="136"/>
        <end position="159"/>
    </location>
</feature>
<keyword evidence="5 10" id="KW-0812">Transmembrane</keyword>
<dbReference type="PANTHER" id="PTHR30540:SF106">
    <property type="entry name" value="POTASSIUM TRANSPORTER 26"/>
    <property type="match status" value="1"/>
</dbReference>
<dbReference type="Gramene" id="ERN03469">
    <property type="protein sequence ID" value="ERN03469"/>
    <property type="gene ID" value="AMTR_s00003p00267650"/>
</dbReference>
<protein>
    <recommendedName>
        <fullName evidence="15">Potassium transporter</fullName>
    </recommendedName>
</protein>
<dbReference type="InterPro" id="IPR003855">
    <property type="entry name" value="K+_transporter"/>
</dbReference>
<keyword evidence="3" id="KW-0813">Transport</keyword>
<dbReference type="GO" id="GO:0016020">
    <property type="term" value="C:membrane"/>
    <property type="evidence" value="ECO:0000318"/>
    <property type="project" value="GO_Central"/>
</dbReference>
<dbReference type="EMBL" id="KI394358">
    <property type="protein sequence ID" value="ERN03469.1"/>
    <property type="molecule type" value="Genomic_DNA"/>
</dbReference>
<dbReference type="Pfam" id="PF22776">
    <property type="entry name" value="K_trans_C"/>
    <property type="match status" value="1"/>
</dbReference>
<feature type="domain" description="K+ potassium transporter integral membrane" evidence="11">
    <location>
        <begin position="91"/>
        <end position="230"/>
    </location>
</feature>
<accession>W1P706</accession>
<keyword evidence="9 10" id="KW-0472">Membrane</keyword>